<organism evidence="1 2">
    <name type="scientific">Paramecium octaurelia</name>
    <dbReference type="NCBI Taxonomy" id="43137"/>
    <lineage>
        <taxon>Eukaryota</taxon>
        <taxon>Sar</taxon>
        <taxon>Alveolata</taxon>
        <taxon>Ciliophora</taxon>
        <taxon>Intramacronucleata</taxon>
        <taxon>Oligohymenophorea</taxon>
        <taxon>Peniculida</taxon>
        <taxon>Parameciidae</taxon>
        <taxon>Paramecium</taxon>
    </lineage>
</organism>
<dbReference type="EMBL" id="CAJJDP010000135">
    <property type="protein sequence ID" value="CAD8204968.1"/>
    <property type="molecule type" value="Genomic_DNA"/>
</dbReference>
<proteinExistence type="predicted"/>
<reference evidence="1" key="1">
    <citation type="submission" date="2021-01" db="EMBL/GenBank/DDBJ databases">
        <authorList>
            <consortium name="Genoscope - CEA"/>
            <person name="William W."/>
        </authorList>
    </citation>
    <scope>NUCLEOTIDE SEQUENCE</scope>
</reference>
<comment type="caution">
    <text evidence="1">The sequence shown here is derived from an EMBL/GenBank/DDBJ whole genome shotgun (WGS) entry which is preliminary data.</text>
</comment>
<evidence type="ECO:0000313" key="2">
    <source>
        <dbReference type="Proteomes" id="UP000683925"/>
    </source>
</evidence>
<sequence>MADSRKPTTFCIQKSNKILLGCFGESSVAILQFEIQTHEKGSQSRQVSWNENCLRKIKKFRICIYHQKLYINSQISFNIQMPKIVDVILKQHSL</sequence>
<gene>
    <name evidence="1" type="ORF">POCTA_138.1.T1340065</name>
</gene>
<dbReference type="Proteomes" id="UP000683925">
    <property type="component" value="Unassembled WGS sequence"/>
</dbReference>
<dbReference type="AlphaFoldDB" id="A0A8S1XWV2"/>
<keyword evidence="2" id="KW-1185">Reference proteome</keyword>
<name>A0A8S1XWV2_PAROT</name>
<protein>
    <submittedName>
        <fullName evidence="1">Uncharacterized protein</fullName>
    </submittedName>
</protein>
<accession>A0A8S1XWV2</accession>
<evidence type="ECO:0000313" key="1">
    <source>
        <dbReference type="EMBL" id="CAD8204968.1"/>
    </source>
</evidence>